<proteinExistence type="predicted"/>
<name>A0ABD3RIT6_9STRA</name>
<feature type="chain" id="PRO_5044842277" description="NAD(P)-binding domain-containing protein" evidence="1">
    <location>
        <begin position="27"/>
        <end position="308"/>
    </location>
</feature>
<dbReference type="Proteomes" id="UP001530377">
    <property type="component" value="Unassembled WGS sequence"/>
</dbReference>
<dbReference type="SUPFAM" id="SSF51735">
    <property type="entry name" value="NAD(P)-binding Rossmann-fold domains"/>
    <property type="match status" value="1"/>
</dbReference>
<dbReference type="EMBL" id="JALLPB020000633">
    <property type="protein sequence ID" value="KAL3807390.1"/>
    <property type="molecule type" value="Genomic_DNA"/>
</dbReference>
<evidence type="ECO:0000259" key="2">
    <source>
        <dbReference type="Pfam" id="PF13460"/>
    </source>
</evidence>
<feature type="domain" description="NAD(P)-binding" evidence="2">
    <location>
        <begin position="46"/>
        <end position="265"/>
    </location>
</feature>
<comment type="caution">
    <text evidence="3">The sequence shown here is derived from an EMBL/GenBank/DDBJ whole genome shotgun (WGS) entry which is preliminary data.</text>
</comment>
<reference evidence="3 4" key="1">
    <citation type="submission" date="2024-10" db="EMBL/GenBank/DDBJ databases">
        <title>Updated reference genomes for cyclostephanoid diatoms.</title>
        <authorList>
            <person name="Roberts W.R."/>
            <person name="Alverson A.J."/>
        </authorList>
    </citation>
    <scope>NUCLEOTIDE SEQUENCE [LARGE SCALE GENOMIC DNA]</scope>
    <source>
        <strain evidence="3 4">AJA228-03</strain>
    </source>
</reference>
<dbReference type="Pfam" id="PF13460">
    <property type="entry name" value="NAD_binding_10"/>
    <property type="match status" value="1"/>
</dbReference>
<dbReference type="PANTHER" id="PTHR14194">
    <property type="entry name" value="NITROGEN METABOLIC REGULATION PROTEIN NMR-RELATED"/>
    <property type="match status" value="1"/>
</dbReference>
<dbReference type="Gene3D" id="3.40.50.720">
    <property type="entry name" value="NAD(P)-binding Rossmann-like Domain"/>
    <property type="match status" value="1"/>
</dbReference>
<organism evidence="3 4">
    <name type="scientific">Cyclostephanos tholiformis</name>
    <dbReference type="NCBI Taxonomy" id="382380"/>
    <lineage>
        <taxon>Eukaryota</taxon>
        <taxon>Sar</taxon>
        <taxon>Stramenopiles</taxon>
        <taxon>Ochrophyta</taxon>
        <taxon>Bacillariophyta</taxon>
        <taxon>Coscinodiscophyceae</taxon>
        <taxon>Thalassiosirophycidae</taxon>
        <taxon>Stephanodiscales</taxon>
        <taxon>Stephanodiscaceae</taxon>
        <taxon>Cyclostephanos</taxon>
    </lineage>
</organism>
<protein>
    <recommendedName>
        <fullName evidence="2">NAD(P)-binding domain-containing protein</fullName>
    </recommendedName>
</protein>
<keyword evidence="4" id="KW-1185">Reference proteome</keyword>
<dbReference type="InterPro" id="IPR016040">
    <property type="entry name" value="NAD(P)-bd_dom"/>
</dbReference>
<dbReference type="PANTHER" id="PTHR14194:SF86">
    <property type="entry name" value="OS05G0110300 PROTEIN"/>
    <property type="match status" value="1"/>
</dbReference>
<accession>A0ABD3RIT6</accession>
<dbReference type="InterPro" id="IPR044163">
    <property type="entry name" value="SARED1-like"/>
</dbReference>
<evidence type="ECO:0000313" key="4">
    <source>
        <dbReference type="Proteomes" id="UP001530377"/>
    </source>
</evidence>
<evidence type="ECO:0000313" key="3">
    <source>
        <dbReference type="EMBL" id="KAL3807390.1"/>
    </source>
</evidence>
<sequence>MPALEAPKRMPLLLLSTLLLLGGRLCLPPCSALAAAATARRVLVAGAGGQTGQHVFRKLLAEPAGQYVPVGIVRSEASRDELLGSTSGGVVVPPESVVVCDIANANPSFLDDLMRDADAIVICTSAKPSPTGEIDEATGRPKFGFPTAILNLIDAAKRGGVGHVVLCGSMGGTNPNHPLNGLGKVRNADGTSSGGDILKWKRRSEVYLIDSGCPYTIVHPGGLLNEPGNERELCVGVDDVVPGTTNNSIPREDVANVMIAALEDERFRGRSFDLVSKTVGDGVVTRDYAALIESLAGKNCDYSLGEAA</sequence>
<evidence type="ECO:0000256" key="1">
    <source>
        <dbReference type="SAM" id="SignalP"/>
    </source>
</evidence>
<dbReference type="InterPro" id="IPR036291">
    <property type="entry name" value="NAD(P)-bd_dom_sf"/>
</dbReference>
<gene>
    <name evidence="3" type="ORF">ACHAXA_002256</name>
</gene>
<feature type="signal peptide" evidence="1">
    <location>
        <begin position="1"/>
        <end position="26"/>
    </location>
</feature>
<dbReference type="AlphaFoldDB" id="A0ABD3RIT6"/>
<keyword evidence="1" id="KW-0732">Signal</keyword>